<dbReference type="SUPFAM" id="SSF53098">
    <property type="entry name" value="Ribonuclease H-like"/>
    <property type="match status" value="1"/>
</dbReference>
<dbReference type="VEuPathDB" id="VectorBase:ISCI011550"/>
<dbReference type="Proteomes" id="UP000001555">
    <property type="component" value="Unassembled WGS sequence"/>
</dbReference>
<gene>
    <name evidence="2" type="ORF">IscW_ISCW011550</name>
</gene>
<dbReference type="InterPro" id="IPR012337">
    <property type="entry name" value="RNaseH-like_sf"/>
</dbReference>
<dbReference type="GO" id="GO:0046983">
    <property type="term" value="F:protein dimerization activity"/>
    <property type="evidence" value="ECO:0007669"/>
    <property type="project" value="InterPro"/>
</dbReference>
<dbReference type="VEuPathDB" id="VectorBase:ISCW011550"/>
<proteinExistence type="predicted"/>
<accession>B7Q762</accession>
<dbReference type="EMBL" id="DS872141">
    <property type="protein sequence ID" value="EEC14684.1"/>
    <property type="molecule type" value="Genomic_DNA"/>
</dbReference>
<keyword evidence="4" id="KW-1185">Reference proteome</keyword>
<feature type="domain" description="HAT C-terminal dimerisation" evidence="1">
    <location>
        <begin position="36"/>
        <end position="101"/>
    </location>
</feature>
<evidence type="ECO:0000313" key="4">
    <source>
        <dbReference type="Proteomes" id="UP000001555"/>
    </source>
</evidence>
<dbReference type="AlphaFoldDB" id="B7Q762"/>
<reference evidence="3" key="2">
    <citation type="submission" date="2020-05" db="UniProtKB">
        <authorList>
            <consortium name="EnsemblMetazoa"/>
        </authorList>
    </citation>
    <scope>IDENTIFICATION</scope>
    <source>
        <strain evidence="3">wikel</strain>
    </source>
</reference>
<reference evidence="2 4" key="1">
    <citation type="submission" date="2008-03" db="EMBL/GenBank/DDBJ databases">
        <title>Annotation of Ixodes scapularis.</title>
        <authorList>
            <consortium name="Ixodes scapularis Genome Project Consortium"/>
            <person name="Caler E."/>
            <person name="Hannick L.I."/>
            <person name="Bidwell S."/>
            <person name="Joardar V."/>
            <person name="Thiagarajan M."/>
            <person name="Amedeo P."/>
            <person name="Galinsky K.J."/>
            <person name="Schobel S."/>
            <person name="Inman J."/>
            <person name="Hostetler J."/>
            <person name="Miller J."/>
            <person name="Hammond M."/>
            <person name="Megy K."/>
            <person name="Lawson D."/>
            <person name="Kodira C."/>
            <person name="Sutton G."/>
            <person name="Meyer J."/>
            <person name="Hill C.A."/>
            <person name="Birren B."/>
            <person name="Nene V."/>
            <person name="Collins F."/>
            <person name="Alarcon-Chaidez F."/>
            <person name="Wikel S."/>
            <person name="Strausberg R."/>
        </authorList>
    </citation>
    <scope>NUCLEOTIDE SEQUENCE [LARGE SCALE GENOMIC DNA]</scope>
    <source>
        <strain evidence="4">Wikel</strain>
        <strain evidence="2">Wikel colony</strain>
    </source>
</reference>
<evidence type="ECO:0000313" key="2">
    <source>
        <dbReference type="EMBL" id="EEC14684.1"/>
    </source>
</evidence>
<evidence type="ECO:0000259" key="1">
    <source>
        <dbReference type="Pfam" id="PF05699"/>
    </source>
</evidence>
<dbReference type="EMBL" id="ABJB010749034">
    <property type="status" value="NOT_ANNOTATED_CDS"/>
    <property type="molecule type" value="Genomic_DNA"/>
</dbReference>
<dbReference type="InParanoid" id="B7Q762"/>
<dbReference type="HOGENOM" id="CLU_2136226_0_0_1"/>
<name>B7Q762_IXOSC</name>
<dbReference type="PaxDb" id="6945-B7Q762"/>
<protein>
    <recommendedName>
        <fullName evidence="1">HAT C-terminal dimerisation domain-containing protein</fullName>
    </recommendedName>
</protein>
<dbReference type="InterPro" id="IPR008906">
    <property type="entry name" value="HATC_C_dom"/>
</dbReference>
<dbReference type="Pfam" id="PF05699">
    <property type="entry name" value="Dimer_Tnp_hAT"/>
    <property type="match status" value="1"/>
</dbReference>
<evidence type="ECO:0000313" key="3">
    <source>
        <dbReference type="EnsemblMetazoa" id="ISCW011550-PA"/>
    </source>
</evidence>
<dbReference type="EnsemblMetazoa" id="ISCW011550-RA">
    <property type="protein sequence ID" value="ISCW011550-PA"/>
    <property type="gene ID" value="ISCW011550"/>
</dbReference>
<organism>
    <name type="scientific">Ixodes scapularis</name>
    <name type="common">Black-legged tick</name>
    <name type="synonym">Deer tick</name>
    <dbReference type="NCBI Taxonomy" id="6945"/>
    <lineage>
        <taxon>Eukaryota</taxon>
        <taxon>Metazoa</taxon>
        <taxon>Ecdysozoa</taxon>
        <taxon>Arthropoda</taxon>
        <taxon>Chelicerata</taxon>
        <taxon>Arachnida</taxon>
        <taxon>Acari</taxon>
        <taxon>Parasitiformes</taxon>
        <taxon>Ixodida</taxon>
        <taxon>Ixodoidea</taxon>
        <taxon>Ixodidae</taxon>
        <taxon>Ixodinae</taxon>
        <taxon>Ixodes</taxon>
    </lineage>
</organism>
<sequence>MERKNGCLKAFSGHSSIFGEIQMLQDGFHKVPRISEGSNVLEILEKETSQCPELYSLALVALAVLAMQVGVERSFLGFKYILSCQRTRLSLDIPDDVLFLRFFHAAKAERTHQ</sequence>